<accession>A0A2C6AWU8</accession>
<dbReference type="PROSITE" id="PS51208">
    <property type="entry name" value="AUTOTRANSPORTER"/>
    <property type="match status" value="1"/>
</dbReference>
<dbReference type="Proteomes" id="UP000225199">
    <property type="component" value="Unassembled WGS sequence"/>
</dbReference>
<dbReference type="NCBIfam" id="NF033175">
    <property type="entry name" value="fuso_auto_Nterm"/>
    <property type="match status" value="1"/>
</dbReference>
<evidence type="ECO:0000313" key="2">
    <source>
        <dbReference type="EMBL" id="PHH96413.1"/>
    </source>
</evidence>
<dbReference type="InterPro" id="IPR005546">
    <property type="entry name" value="Autotransporte_beta"/>
</dbReference>
<dbReference type="SUPFAM" id="SSF103515">
    <property type="entry name" value="Autotransporter"/>
    <property type="match status" value="1"/>
</dbReference>
<dbReference type="EMBL" id="NIRJ01000001">
    <property type="protein sequence ID" value="PHH96413.1"/>
    <property type="molecule type" value="Genomic_DNA"/>
</dbReference>
<dbReference type="InterPro" id="IPR053787">
    <property type="entry name" value="Autotransptr-assoc_N"/>
</dbReference>
<reference evidence="2 3" key="1">
    <citation type="submission" date="2017-06" db="EMBL/GenBank/DDBJ databases">
        <title>Draft genome sequence of Fusobacterium nucleatum subsp. polymorphum KCOM 1002 (=ChDC F175).</title>
        <authorList>
            <person name="Kook J.-K."/>
            <person name="Park S.-N."/>
            <person name="Lim Y.K."/>
            <person name="Roh H."/>
        </authorList>
    </citation>
    <scope>NUCLEOTIDE SEQUENCE [LARGE SCALE GENOMIC DNA]</scope>
    <source>
        <strain evidence="3">KCOM 1002 (ChDC F175)</strain>
    </source>
</reference>
<evidence type="ECO:0000259" key="1">
    <source>
        <dbReference type="PROSITE" id="PS51208"/>
    </source>
</evidence>
<gene>
    <name evidence="2" type="ORF">CA840_03055</name>
</gene>
<dbReference type="InterPro" id="IPR036709">
    <property type="entry name" value="Autotransporte_beta_dom_sf"/>
</dbReference>
<dbReference type="Pfam" id="PF03797">
    <property type="entry name" value="Autotransporter"/>
    <property type="match status" value="1"/>
</dbReference>
<dbReference type="RefSeq" id="WP_098978465.1">
    <property type="nucleotide sequence ID" value="NZ_NIRJ01000001.1"/>
</dbReference>
<proteinExistence type="predicted"/>
<name>A0A2C6AWU8_FUSNP</name>
<comment type="caution">
    <text evidence="2">The sequence shown here is derived from an EMBL/GenBank/DDBJ whole genome shotgun (WGS) entry which is preliminary data.</text>
</comment>
<feature type="domain" description="Autotransporter" evidence="1">
    <location>
        <begin position="1953"/>
        <end position="2246"/>
    </location>
</feature>
<sequence length="2246" mass="238166">MLNNNLNKIEKDLRYLAKRYKSIKYSLGLAILFLMMGVSAFSEEVVAQEAAAQQEVMTNEQIASSRENLRNSVGSLQSKIDSARKENAKSLAGLRLELVQLMEQGDQVIKSPWASWQFGVAYTYNSWGKAYKGYGDKKGGSETLVRGTSLGRYFNSNTSSISTNGDSYGSTQLSLVEEPNAEIEVSAGIRPKSVNKQAPNLQLPTVAVPTSPQLNIAISSPAPIVTPNISLQSINPTIVEPNANPFSNFAWNWLGGTPVANTNSSSGASYSMGDNIDISGGTFWSGVKTDGTLFDGAGYSGATQDTTTWNASGFPASMTYDRRHQSIINSYNGRWTGQPGNKITGGTFYVAGRDGTPGATATGTEAFHLVADVHLENVTANLYGRAAFINAESFRGGQTTMDKVTVNVMKDNNTVFNLQGAGPGQDAAGFGGGQFSTRFGGNANITVNTKSNTVYAVKNFAGGLRLDNTGEIIFNGASNIGVSFLTWVPDKSKYIASQFPNYANGGNQGEGTLDKYIPYVKLSPTKPMKLYGDENVGVFFNTKLNDYAFNVGIHQGKFELYFDIGGKLNSSGTATQTASGQLTKIGYTNKTVDGSVGVYAISGQRVGVGYTNLAGGAFFSADPIHNLEMDKFKITFGKYSKNGFMFLAKNGTIIEIKQGNQAEFSDGISGVSTKEDATGLGTIITYAEGKWTAAGTKLAPLTGHTLENLSTEVIVDKKLNMMSRKGMAFFAKNNGKITVKKDAKAYGYNSIVAYADTKGIIEIGTTATPANITAKDEGVDTTKATSKLEKYKNIGAYAKAGAGATLTDITKITVNGNVDINGLGAIADGKGASVHLKGTGNKIVTGTDGALFAKNYGKVEFGGGTIVNKDNGIEKGMKDKSGKAINDHLSVTPFYATANGKIEFTGNTTINMYDGVLVFGEASDYNATINPSSTAKYQGTNKITVNLMKNGVNLGVFKNLKGATNVVWNGNAGVNTYVNTLKAIPKFHTINTNNKSFKSTLTEGTLTINSNVNLSDNNDRYNDIIMEREVVTVAVGKTVTGTRKGLSMGSNSGAASNAESGYVNKGNVVISGGTTSKGVAGINVSYGRILNDTKGIVKVDNGAGLYATNDSRIENKGTISLTGSGTGIAARGISETKGTPTFNYGNTGKIEIVNSGNITVAGKNSIGIYAENNKGIASSNVTVNNSGKITITSENAVGIALKGKNNNGGVITLSGTGNSDIKLGKKGIGVYAENSNINVNSNYGIETGDNGVGIYTNRNLTSNKTFNFKYSGSTSGTGIALLFVGQNPTNNLKINLNNSTNTTKGMVGIFANGNGTLTNSGDITGKSKEAEFAIVANNTNVVNTGKISLSDANSLSKANVGIFEKTAGKTIINSGDITSGKNTIAIYGYGITNTGKISVGDGAIGVYSQGGNITLSNSLQIGKREAVGVFTTGANQNVTSTGNLKIGDTSYGYVLKGVNTNLTTNNGTVNLGNDSVFAYSDNTGVMTNNTKLVATGSNNYGLYSGGTVRNLADINFGTGIGNVGIYSIKGGTATNGNSSLPLASNPTITVSGTDRTNKIYGIGMAAGYVDENTGALRSTGNIENYGTINVLKSGSIGMYAVGRGSTAINYGTINLSGKSTVGMYLDQGAVGENHGTIKTVPNATNDGIIGVVALNGAVFKNYGNITINAPNGVGFYGSNNNSYEDKGGTINVSGTDSQQKKFGVQNNTGKGVKGIKIVVPPSGVGVTTVRDGKTITPTPVDTNIASPNPTHVTVGGTTLNLSNINIPTNMGSASEFGMYVDTSGVRYTNPIKGLQHLTGLKKVNLVFGPEASMYTNAKDIQIGNNILKPYNKVIEEVSSSAGSLKWGISSSSLTWIATVTQNSDFTISKLYISKIPYTSFAKDKDTYNFMDGLEKRYGVEGVGSREKQLFDKLNAIGKGEPRLLAQAVDEMKGHQYSNIEQRVNATSQILDKEISNLSKEWTNLSKDANKIKTFGLKGEYKSETSGVVDYKNYAYGVVYKNENEDIKLGRSVGWYGGIVHNTFKFKDLGKSKEQMLEGKVGLFKSVPFDDNNSLNWTISGDIFAGYNKMDRKFLVVDEIFNAKARYYTYGIGIKNEIGKSFRLSEDFALRPYIALKAEYGRVSKIREKNGQMKLEVKEKDYISVKPEIGTELSYRHYFGVKTLRTSIGVAYENELGKVGSVKNKVRVGNTTADWYNLRGEKEDRRGNVKFDFNVGLDNQIIGVTGNVGYDTKGENVRGGLGLRVIF</sequence>
<evidence type="ECO:0000313" key="3">
    <source>
        <dbReference type="Proteomes" id="UP000225199"/>
    </source>
</evidence>
<protein>
    <submittedName>
        <fullName evidence="2">Autotransporter domain-containing protein</fullName>
    </submittedName>
</protein>
<dbReference type="SMART" id="SM00869">
    <property type="entry name" value="Autotransporter"/>
    <property type="match status" value="1"/>
</dbReference>
<organism evidence="2 3">
    <name type="scientific">Fusobacterium nucleatum subsp. polymorphum</name>
    <name type="common">Fusobacterium polymorphum</name>
    <dbReference type="NCBI Taxonomy" id="76857"/>
    <lineage>
        <taxon>Bacteria</taxon>
        <taxon>Fusobacteriati</taxon>
        <taxon>Fusobacteriota</taxon>
        <taxon>Fusobacteriia</taxon>
        <taxon>Fusobacteriales</taxon>
        <taxon>Fusobacteriaceae</taxon>
        <taxon>Fusobacterium</taxon>
    </lineage>
</organism>